<evidence type="ECO:0000313" key="3">
    <source>
        <dbReference type="Proteomes" id="UP000729402"/>
    </source>
</evidence>
<feature type="signal peptide" evidence="1">
    <location>
        <begin position="1"/>
        <end position="16"/>
    </location>
</feature>
<evidence type="ECO:0000256" key="1">
    <source>
        <dbReference type="SAM" id="SignalP"/>
    </source>
</evidence>
<accession>A0A8J5VZ85</accession>
<sequence length="173" mass="18946">MAAVACFSLLCAGSLPRPPVCFWGSPGPWSCLAASNGCGVVRARRFGRMRLLWRAPVRAKVDEVVKDKGAGLGFRNTDRSKLHRRLRRRLLLLWWRLRRLSPRDLVDAVATLRRAVRGVPTTAAAPIVLVVLLLAAQLALPKNVAKEVAYSDLLAGLRAGAVTAVAFEDSRRI</sequence>
<name>A0A8J5VZ85_ZIZPA</name>
<dbReference type="Proteomes" id="UP000729402">
    <property type="component" value="Unassembled WGS sequence"/>
</dbReference>
<dbReference type="EMBL" id="JAAALK010000285">
    <property type="protein sequence ID" value="KAG8064893.1"/>
    <property type="molecule type" value="Genomic_DNA"/>
</dbReference>
<organism evidence="2 3">
    <name type="scientific">Zizania palustris</name>
    <name type="common">Northern wild rice</name>
    <dbReference type="NCBI Taxonomy" id="103762"/>
    <lineage>
        <taxon>Eukaryota</taxon>
        <taxon>Viridiplantae</taxon>
        <taxon>Streptophyta</taxon>
        <taxon>Embryophyta</taxon>
        <taxon>Tracheophyta</taxon>
        <taxon>Spermatophyta</taxon>
        <taxon>Magnoliopsida</taxon>
        <taxon>Liliopsida</taxon>
        <taxon>Poales</taxon>
        <taxon>Poaceae</taxon>
        <taxon>BOP clade</taxon>
        <taxon>Oryzoideae</taxon>
        <taxon>Oryzeae</taxon>
        <taxon>Zizaniinae</taxon>
        <taxon>Zizania</taxon>
    </lineage>
</organism>
<dbReference type="AlphaFoldDB" id="A0A8J5VZ85"/>
<proteinExistence type="predicted"/>
<evidence type="ECO:0000313" key="2">
    <source>
        <dbReference type="EMBL" id="KAG8064893.1"/>
    </source>
</evidence>
<keyword evidence="1" id="KW-0732">Signal</keyword>
<reference evidence="2" key="2">
    <citation type="submission" date="2021-02" db="EMBL/GenBank/DDBJ databases">
        <authorList>
            <person name="Kimball J.A."/>
            <person name="Haas M.W."/>
            <person name="Macchietto M."/>
            <person name="Kono T."/>
            <person name="Duquette J."/>
            <person name="Shao M."/>
        </authorList>
    </citation>
    <scope>NUCLEOTIDE SEQUENCE</scope>
    <source>
        <tissue evidence="2">Fresh leaf tissue</tissue>
    </source>
</reference>
<keyword evidence="3" id="KW-1185">Reference proteome</keyword>
<comment type="caution">
    <text evidence="2">The sequence shown here is derived from an EMBL/GenBank/DDBJ whole genome shotgun (WGS) entry which is preliminary data.</text>
</comment>
<gene>
    <name evidence="2" type="ORF">GUJ93_ZPchr0004g38801</name>
</gene>
<feature type="chain" id="PRO_5035296229" evidence="1">
    <location>
        <begin position="17"/>
        <end position="173"/>
    </location>
</feature>
<protein>
    <submittedName>
        <fullName evidence="2">Uncharacterized protein</fullName>
    </submittedName>
</protein>
<reference evidence="2" key="1">
    <citation type="journal article" date="2021" name="bioRxiv">
        <title>Whole Genome Assembly and Annotation of Northern Wild Rice, Zizania palustris L., Supports a Whole Genome Duplication in the Zizania Genus.</title>
        <authorList>
            <person name="Haas M."/>
            <person name="Kono T."/>
            <person name="Macchietto M."/>
            <person name="Millas R."/>
            <person name="McGilp L."/>
            <person name="Shao M."/>
            <person name="Duquette J."/>
            <person name="Hirsch C.N."/>
            <person name="Kimball J."/>
        </authorList>
    </citation>
    <scope>NUCLEOTIDE SEQUENCE</scope>
    <source>
        <tissue evidence="2">Fresh leaf tissue</tissue>
    </source>
</reference>